<evidence type="ECO:0000313" key="1">
    <source>
        <dbReference type="EMBL" id="GAA4493568.1"/>
    </source>
</evidence>
<proteinExistence type="predicted"/>
<sequence>MVDLTTPASQMGRVLAVMRDGQERTLRQIESECRGRFGHADTQPAISARLREAHLHGYDKSARMERQHSKQVWFYKLSPLKEDNA</sequence>
<dbReference type="Proteomes" id="UP001501321">
    <property type="component" value="Unassembled WGS sequence"/>
</dbReference>
<protein>
    <submittedName>
        <fullName evidence="1">Uncharacterized protein</fullName>
    </submittedName>
</protein>
<organism evidence="1 2">
    <name type="scientific">Pseudaeromonas paramecii</name>
    <dbReference type="NCBI Taxonomy" id="2138166"/>
    <lineage>
        <taxon>Bacteria</taxon>
        <taxon>Pseudomonadati</taxon>
        <taxon>Pseudomonadota</taxon>
        <taxon>Gammaproteobacteria</taxon>
        <taxon>Aeromonadales</taxon>
        <taxon>Aeromonadaceae</taxon>
        <taxon>Pseudaeromonas</taxon>
    </lineage>
</organism>
<name>A0ABP8PYP5_9GAMM</name>
<reference evidence="2" key="1">
    <citation type="journal article" date="2019" name="Int. J. Syst. Evol. Microbiol.">
        <title>The Global Catalogue of Microorganisms (GCM) 10K type strain sequencing project: providing services to taxonomists for standard genome sequencing and annotation.</title>
        <authorList>
            <consortium name="The Broad Institute Genomics Platform"/>
            <consortium name="The Broad Institute Genome Sequencing Center for Infectious Disease"/>
            <person name="Wu L."/>
            <person name="Ma J."/>
        </authorList>
    </citation>
    <scope>NUCLEOTIDE SEQUENCE [LARGE SCALE GENOMIC DNA]</scope>
    <source>
        <strain evidence="2">JCM 32226</strain>
    </source>
</reference>
<comment type="caution">
    <text evidence="1">The sequence shown here is derived from an EMBL/GenBank/DDBJ whole genome shotgun (WGS) entry which is preliminary data.</text>
</comment>
<evidence type="ECO:0000313" key="2">
    <source>
        <dbReference type="Proteomes" id="UP001501321"/>
    </source>
</evidence>
<dbReference type="EMBL" id="BAABFC010000001">
    <property type="protein sequence ID" value="GAA4493568.1"/>
    <property type="molecule type" value="Genomic_DNA"/>
</dbReference>
<dbReference type="RefSeq" id="WP_345009539.1">
    <property type="nucleotide sequence ID" value="NZ_BAABFC010000001.1"/>
</dbReference>
<accession>A0ABP8PYP5</accession>
<keyword evidence="2" id="KW-1185">Reference proteome</keyword>
<gene>
    <name evidence="1" type="ORF">GCM10023095_04030</name>
</gene>